<dbReference type="AlphaFoldDB" id="A0A344UU63"/>
<evidence type="ECO:0000313" key="1">
    <source>
        <dbReference type="EMBL" id="AXE38811.1"/>
    </source>
</evidence>
<organism evidence="1 2">
    <name type="scientific">Acidipropionibacterium virtanenii</name>
    <dbReference type="NCBI Taxonomy" id="2057246"/>
    <lineage>
        <taxon>Bacteria</taxon>
        <taxon>Bacillati</taxon>
        <taxon>Actinomycetota</taxon>
        <taxon>Actinomycetes</taxon>
        <taxon>Propionibacteriales</taxon>
        <taxon>Propionibacteriaceae</taxon>
        <taxon>Acidipropionibacterium</taxon>
    </lineage>
</organism>
<accession>A0A344UU63</accession>
<evidence type="ECO:0000313" key="2">
    <source>
        <dbReference type="Proteomes" id="UP000251995"/>
    </source>
</evidence>
<protein>
    <submittedName>
        <fullName evidence="1">Uncharacterized protein</fullName>
    </submittedName>
</protein>
<proteinExistence type="predicted"/>
<sequence>MRSREIAVLVPIGSRRRFVPADEFLRLGAGLSHIDEAAFRESLDELSQPYEDDPYDR</sequence>
<dbReference type="Proteomes" id="UP000251995">
    <property type="component" value="Chromosome"/>
</dbReference>
<dbReference type="EMBL" id="CP025198">
    <property type="protein sequence ID" value="AXE38811.1"/>
    <property type="molecule type" value="Genomic_DNA"/>
</dbReference>
<keyword evidence="2" id="KW-1185">Reference proteome</keyword>
<gene>
    <name evidence="1" type="ORF">JS278_01647</name>
</gene>
<name>A0A344UU63_9ACTN</name>
<reference evidence="1 2" key="1">
    <citation type="submission" date="2017-12" db="EMBL/GenBank/DDBJ databases">
        <title>The whole genome sequence of the Acidipropionibacterium virtanenii sp. nov. type strain JS278.</title>
        <authorList>
            <person name="Laine P."/>
            <person name="Deptula P."/>
            <person name="Varmanen P."/>
            <person name="Auvinen P."/>
        </authorList>
    </citation>
    <scope>NUCLEOTIDE SEQUENCE [LARGE SCALE GENOMIC DNA]</scope>
    <source>
        <strain evidence="1 2">JS278</strain>
    </source>
</reference>
<dbReference type="KEGG" id="acij:JS278_01647"/>